<dbReference type="SUPFAM" id="SSF53067">
    <property type="entry name" value="Actin-like ATPase domain"/>
    <property type="match status" value="1"/>
</dbReference>
<evidence type="ECO:0000313" key="3">
    <source>
        <dbReference type="Proteomes" id="UP000274504"/>
    </source>
</evidence>
<dbReference type="AlphaFoldDB" id="A0A0R3SNG1"/>
<dbReference type="EMBL" id="UYSG01005571">
    <property type="protein sequence ID" value="VDL58794.1"/>
    <property type="molecule type" value="Genomic_DNA"/>
</dbReference>
<organism evidence="4">
    <name type="scientific">Hymenolepis diminuta</name>
    <name type="common">Rat tapeworm</name>
    <dbReference type="NCBI Taxonomy" id="6216"/>
    <lineage>
        <taxon>Eukaryota</taxon>
        <taxon>Metazoa</taxon>
        <taxon>Spiralia</taxon>
        <taxon>Lophotrochozoa</taxon>
        <taxon>Platyhelminthes</taxon>
        <taxon>Cestoda</taxon>
        <taxon>Eucestoda</taxon>
        <taxon>Cyclophyllidea</taxon>
        <taxon>Hymenolepididae</taxon>
        <taxon>Hymenolepis</taxon>
    </lineage>
</organism>
<dbReference type="InterPro" id="IPR004000">
    <property type="entry name" value="Actin"/>
</dbReference>
<dbReference type="Pfam" id="PF00022">
    <property type="entry name" value="Actin"/>
    <property type="match status" value="1"/>
</dbReference>
<dbReference type="WBParaSite" id="HDID_0000647601-mRNA-1">
    <property type="protein sequence ID" value="HDID_0000647601-mRNA-1"/>
    <property type="gene ID" value="HDID_0000647601"/>
</dbReference>
<dbReference type="Gene3D" id="3.90.640.10">
    <property type="entry name" value="Actin, Chain A, domain 4"/>
    <property type="match status" value="1"/>
</dbReference>
<evidence type="ECO:0000256" key="1">
    <source>
        <dbReference type="ARBA" id="ARBA00003520"/>
    </source>
</evidence>
<gene>
    <name evidence="2" type="ORF">HDID_LOCUS6476</name>
</gene>
<dbReference type="Proteomes" id="UP000274504">
    <property type="component" value="Unassembled WGS sequence"/>
</dbReference>
<dbReference type="STRING" id="6216.A0A0R3SNG1"/>
<evidence type="ECO:0000313" key="4">
    <source>
        <dbReference type="WBParaSite" id="HDID_0000647601-mRNA-1"/>
    </source>
</evidence>
<dbReference type="InterPro" id="IPR043129">
    <property type="entry name" value="ATPase_NBD"/>
</dbReference>
<accession>A0A0R3SNG1</accession>
<dbReference type="PANTHER" id="PTHR11937">
    <property type="entry name" value="ACTIN"/>
    <property type="match status" value="1"/>
</dbReference>
<evidence type="ECO:0000313" key="2">
    <source>
        <dbReference type="EMBL" id="VDL58794.1"/>
    </source>
</evidence>
<protein>
    <submittedName>
        <fullName evidence="2 4">Uncharacterized protein</fullName>
    </submittedName>
</protein>
<sequence length="239" mass="27613">MIGRTSNDFMLMMKLKREDDIETILYYTFHDEIKIGHFSSLKCHFTLDPIERKCPRLCFRNSMFHFCISKFKLCCHFTPPMLLKLYPSMMVTQFLDLTDYLTTILTKSEYIFSPLLNGKLFEKIKEKLFCVSRNYSNEINPNSRLEIAFELPDVRLIKVGNESFRCLEALFQPYLIDSVFEIRVGMPSCQVVPQCLEALVNDSQMNLLAFNIFIPSERGNSVCIGGSILAAVSILDHKA</sequence>
<name>A0A0R3SNG1_HYMDI</name>
<reference evidence="2 3" key="2">
    <citation type="submission" date="2018-11" db="EMBL/GenBank/DDBJ databases">
        <authorList>
            <consortium name="Pathogen Informatics"/>
        </authorList>
    </citation>
    <scope>NUCLEOTIDE SEQUENCE [LARGE SCALE GENOMIC DNA]</scope>
</reference>
<reference evidence="4" key="1">
    <citation type="submission" date="2017-02" db="UniProtKB">
        <authorList>
            <consortium name="WormBaseParasite"/>
        </authorList>
    </citation>
    <scope>IDENTIFICATION</scope>
</reference>
<proteinExistence type="predicted"/>
<comment type="function">
    <text evidence="1">Actins are highly conserved proteins that are involved in various types of cell motility and are ubiquitously expressed in all eukaryotic cells.</text>
</comment>